<keyword evidence="7" id="KW-0695">RNA-directed DNA polymerase</keyword>
<name>A0A0K8WCR6_BACLA</name>
<evidence type="ECO:0000256" key="1">
    <source>
        <dbReference type="ARBA" id="ARBA00012493"/>
    </source>
</evidence>
<dbReference type="InterPro" id="IPR041588">
    <property type="entry name" value="Integrase_H2C2"/>
</dbReference>
<dbReference type="CDD" id="cd09274">
    <property type="entry name" value="RNase_HI_RT_Ty3"/>
    <property type="match status" value="1"/>
</dbReference>
<dbReference type="Gene3D" id="1.10.340.70">
    <property type="match status" value="1"/>
</dbReference>
<evidence type="ECO:0000259" key="9">
    <source>
        <dbReference type="Pfam" id="PF17921"/>
    </source>
</evidence>
<gene>
    <name evidence="11" type="primary">TY3B-G_11</name>
    <name evidence="10" type="synonym">TY3B-G_2</name>
    <name evidence="10" type="ORF">c0_g1_i12</name>
    <name evidence="11" type="ORF">c0_g1_i8</name>
</gene>
<protein>
    <recommendedName>
        <fullName evidence="1">RNA-directed DNA polymerase</fullName>
        <ecNumber evidence="1">2.7.7.49</ecNumber>
    </recommendedName>
</protein>
<dbReference type="EC" id="2.7.7.49" evidence="1"/>
<dbReference type="GO" id="GO:0004519">
    <property type="term" value="F:endonuclease activity"/>
    <property type="evidence" value="ECO:0007669"/>
    <property type="project" value="UniProtKB-KW"/>
</dbReference>
<feature type="domain" description="Reverse transcriptase RNase H-like" evidence="8">
    <location>
        <begin position="2"/>
        <end position="54"/>
    </location>
</feature>
<evidence type="ECO:0000256" key="4">
    <source>
        <dbReference type="ARBA" id="ARBA00022722"/>
    </source>
</evidence>
<proteinExistence type="predicted"/>
<dbReference type="AlphaFoldDB" id="A0A0K8WCR6"/>
<dbReference type="OrthoDB" id="8067401at2759"/>
<dbReference type="PANTHER" id="PTHR37984:SF15">
    <property type="entry name" value="INTEGRASE CATALYTIC DOMAIN-CONTAINING PROTEIN"/>
    <property type="match status" value="1"/>
</dbReference>
<dbReference type="EMBL" id="GDHF01021991">
    <property type="protein sequence ID" value="JAI30323.1"/>
    <property type="molecule type" value="Transcribed_RNA"/>
</dbReference>
<dbReference type="GO" id="GO:0016787">
    <property type="term" value="F:hydrolase activity"/>
    <property type="evidence" value="ECO:0007669"/>
    <property type="project" value="UniProtKB-KW"/>
</dbReference>
<keyword evidence="5" id="KW-0255">Endonuclease</keyword>
<dbReference type="GO" id="GO:0003964">
    <property type="term" value="F:RNA-directed DNA polymerase activity"/>
    <property type="evidence" value="ECO:0007669"/>
    <property type="project" value="UniProtKB-KW"/>
</dbReference>
<sequence length="203" mass="23403">MEVLAVVESVERFRVFLLGTHFVVRTDCNAVVTTKEATPLSPRIARWWLRLQEFDFTCKHRAGVQMQHVDALSRAPGEPTTQPETVADCVLAVGHVRAPDDWVYAMQIWDESLKRICKVLQGRTGEIDEATVKQLNTDYELRNGRLFRKVNKEVRLVVPHAVRWRVTKACHDDVGHFALEKILDRLMKHFWFPRSVGMLNPTS</sequence>
<dbReference type="EMBL" id="GDHF01003437">
    <property type="protein sequence ID" value="JAI48877.1"/>
    <property type="molecule type" value="Transcribed_RNA"/>
</dbReference>
<dbReference type="Pfam" id="PF17921">
    <property type="entry name" value="Integrase_H2C2"/>
    <property type="match status" value="1"/>
</dbReference>
<keyword evidence="4" id="KW-0540">Nuclease</keyword>
<evidence type="ECO:0000259" key="8">
    <source>
        <dbReference type="Pfam" id="PF17917"/>
    </source>
</evidence>
<evidence type="ECO:0000256" key="3">
    <source>
        <dbReference type="ARBA" id="ARBA00022695"/>
    </source>
</evidence>
<feature type="domain" description="Integrase zinc-binding" evidence="9">
    <location>
        <begin position="158"/>
        <end position="194"/>
    </location>
</feature>
<evidence type="ECO:0000256" key="6">
    <source>
        <dbReference type="ARBA" id="ARBA00022801"/>
    </source>
</evidence>
<dbReference type="InterPro" id="IPR041373">
    <property type="entry name" value="RT_RNaseH"/>
</dbReference>
<dbReference type="SUPFAM" id="SSF56672">
    <property type="entry name" value="DNA/RNA polymerases"/>
    <property type="match status" value="1"/>
</dbReference>
<dbReference type="InterPro" id="IPR050951">
    <property type="entry name" value="Retrovirus_Pol_polyprotein"/>
</dbReference>
<keyword evidence="6" id="KW-0378">Hydrolase</keyword>
<keyword evidence="3" id="KW-0548">Nucleotidyltransferase</keyword>
<dbReference type="PANTHER" id="PTHR37984">
    <property type="entry name" value="PROTEIN CBG26694"/>
    <property type="match status" value="1"/>
</dbReference>
<dbReference type="Pfam" id="PF17917">
    <property type="entry name" value="RT_RNaseH"/>
    <property type="match status" value="1"/>
</dbReference>
<organism evidence="11">
    <name type="scientific">Bactrocera latifrons</name>
    <name type="common">Malaysian fruit fly</name>
    <name type="synonym">Chaetodacus latifrons</name>
    <dbReference type="NCBI Taxonomy" id="174628"/>
    <lineage>
        <taxon>Eukaryota</taxon>
        <taxon>Metazoa</taxon>
        <taxon>Ecdysozoa</taxon>
        <taxon>Arthropoda</taxon>
        <taxon>Hexapoda</taxon>
        <taxon>Insecta</taxon>
        <taxon>Pterygota</taxon>
        <taxon>Neoptera</taxon>
        <taxon>Endopterygota</taxon>
        <taxon>Diptera</taxon>
        <taxon>Brachycera</taxon>
        <taxon>Muscomorpha</taxon>
        <taxon>Tephritoidea</taxon>
        <taxon>Tephritidae</taxon>
        <taxon>Bactrocera</taxon>
        <taxon>Bactrocera</taxon>
    </lineage>
</organism>
<evidence type="ECO:0000256" key="7">
    <source>
        <dbReference type="ARBA" id="ARBA00022918"/>
    </source>
</evidence>
<accession>A0A0K8WCR6</accession>
<evidence type="ECO:0000313" key="10">
    <source>
        <dbReference type="EMBL" id="JAI30323.1"/>
    </source>
</evidence>
<reference evidence="11" key="1">
    <citation type="submission" date="2015-06" db="EMBL/GenBank/DDBJ databases">
        <authorList>
            <person name="Hoefler B.C."/>
            <person name="Straight P.D."/>
        </authorList>
    </citation>
    <scope>NUCLEOTIDE SEQUENCE</scope>
</reference>
<dbReference type="InterPro" id="IPR043502">
    <property type="entry name" value="DNA/RNA_pol_sf"/>
</dbReference>
<evidence type="ECO:0000313" key="11">
    <source>
        <dbReference type="EMBL" id="JAI48877.1"/>
    </source>
</evidence>
<evidence type="ECO:0000256" key="2">
    <source>
        <dbReference type="ARBA" id="ARBA00022679"/>
    </source>
</evidence>
<evidence type="ECO:0000256" key="5">
    <source>
        <dbReference type="ARBA" id="ARBA00022759"/>
    </source>
</evidence>
<keyword evidence="2" id="KW-0808">Transferase</keyword>